<sequence>MDAEVLRILTELEGREVRTLMNAVATANFIETDMLTSGGQGWIVLTNQTVHLEESSRKLTLKGTITLTIRIRRKIEYEATF</sequence>
<evidence type="ECO:0000313" key="1">
    <source>
        <dbReference type="EMBL" id="KAJ8884099.1"/>
    </source>
</evidence>
<accession>A0ABQ9HID6</accession>
<dbReference type="Proteomes" id="UP001159363">
    <property type="component" value="Chromosome 4"/>
</dbReference>
<dbReference type="EMBL" id="JARBHB010000005">
    <property type="protein sequence ID" value="KAJ8884099.1"/>
    <property type="molecule type" value="Genomic_DNA"/>
</dbReference>
<reference evidence="1 2" key="1">
    <citation type="submission" date="2023-02" db="EMBL/GenBank/DDBJ databases">
        <title>LHISI_Scaffold_Assembly.</title>
        <authorList>
            <person name="Stuart O.P."/>
            <person name="Cleave R."/>
            <person name="Magrath M.J.L."/>
            <person name="Mikheyev A.S."/>
        </authorList>
    </citation>
    <scope>NUCLEOTIDE SEQUENCE [LARGE SCALE GENOMIC DNA]</scope>
    <source>
        <strain evidence="1">Daus_M_001</strain>
        <tissue evidence="1">Leg muscle</tissue>
    </source>
</reference>
<comment type="caution">
    <text evidence="1">The sequence shown here is derived from an EMBL/GenBank/DDBJ whole genome shotgun (WGS) entry which is preliminary data.</text>
</comment>
<protein>
    <submittedName>
        <fullName evidence="1">Uncharacterized protein</fullName>
    </submittedName>
</protein>
<evidence type="ECO:0000313" key="2">
    <source>
        <dbReference type="Proteomes" id="UP001159363"/>
    </source>
</evidence>
<name>A0ABQ9HID6_9NEOP</name>
<gene>
    <name evidence="1" type="ORF">PR048_015956</name>
</gene>
<organism evidence="1 2">
    <name type="scientific">Dryococelus australis</name>
    <dbReference type="NCBI Taxonomy" id="614101"/>
    <lineage>
        <taxon>Eukaryota</taxon>
        <taxon>Metazoa</taxon>
        <taxon>Ecdysozoa</taxon>
        <taxon>Arthropoda</taxon>
        <taxon>Hexapoda</taxon>
        <taxon>Insecta</taxon>
        <taxon>Pterygota</taxon>
        <taxon>Neoptera</taxon>
        <taxon>Polyneoptera</taxon>
        <taxon>Phasmatodea</taxon>
        <taxon>Verophasmatodea</taxon>
        <taxon>Anareolatae</taxon>
        <taxon>Phasmatidae</taxon>
        <taxon>Eurycanthinae</taxon>
        <taxon>Dryococelus</taxon>
    </lineage>
</organism>
<proteinExistence type="predicted"/>
<keyword evidence="2" id="KW-1185">Reference proteome</keyword>